<accession>A0A7C8N038</accession>
<dbReference type="InParanoid" id="A0A7C8N038"/>
<comment type="caution">
    <text evidence="1">The sequence shown here is derived from an EMBL/GenBank/DDBJ whole genome shotgun (WGS) entry which is preliminary data.</text>
</comment>
<gene>
    <name evidence="1" type="ORF">GQX73_g3713</name>
</gene>
<name>A0A7C8N038_9PEZI</name>
<dbReference type="OrthoDB" id="2943660at2759"/>
<sequence length="351" mass="38294">MVDSINHGTPRNLGVNHVSDVRMGEPGYPSPATQSQLSSHLTLPPNNNDALFRSVVDTWISDHQISVSSHLESCRDTAAATNAGSSSREGRISAAVASTHTREKQDNPDCYAAILTQTARLEQALARTTSPTPIDFVLEAERDFNALHHRLIACTGHIRPPSLTADDHQSPIPPQAPTCSVACLVSGRPVLLGLTLLAERVVSMLEDMFRLAARTAQSIDKASDFVWAGTPGTSSSSARRIHRSLRNVMARPCAMVDMESYRPLRVDDFDVQGQAKSDAMGRILKLRTQRIFKALDGARQAKPCTKQDREQSLGGPLDWGGSDVVFEKMTRTLLDDLIRRVESLQGALVLL</sequence>
<dbReference type="EMBL" id="WUBL01000030">
    <property type="protein sequence ID" value="KAF2969874.1"/>
    <property type="molecule type" value="Genomic_DNA"/>
</dbReference>
<proteinExistence type="predicted"/>
<dbReference type="AlphaFoldDB" id="A0A7C8N038"/>
<reference evidence="1 2" key="1">
    <citation type="submission" date="2019-12" db="EMBL/GenBank/DDBJ databases">
        <title>Draft genome sequence of the ascomycete Xylaria multiplex DSM 110363.</title>
        <authorList>
            <person name="Buettner E."/>
            <person name="Kellner H."/>
        </authorList>
    </citation>
    <scope>NUCLEOTIDE SEQUENCE [LARGE SCALE GENOMIC DNA]</scope>
    <source>
        <strain evidence="1 2">DSM 110363</strain>
    </source>
</reference>
<organism evidence="1 2">
    <name type="scientific">Xylaria multiplex</name>
    <dbReference type="NCBI Taxonomy" id="323545"/>
    <lineage>
        <taxon>Eukaryota</taxon>
        <taxon>Fungi</taxon>
        <taxon>Dikarya</taxon>
        <taxon>Ascomycota</taxon>
        <taxon>Pezizomycotina</taxon>
        <taxon>Sordariomycetes</taxon>
        <taxon>Xylariomycetidae</taxon>
        <taxon>Xylariales</taxon>
        <taxon>Xylariaceae</taxon>
        <taxon>Xylaria</taxon>
    </lineage>
</organism>
<evidence type="ECO:0000313" key="2">
    <source>
        <dbReference type="Proteomes" id="UP000481858"/>
    </source>
</evidence>
<dbReference type="Proteomes" id="UP000481858">
    <property type="component" value="Unassembled WGS sequence"/>
</dbReference>
<keyword evidence="2" id="KW-1185">Reference proteome</keyword>
<protein>
    <submittedName>
        <fullName evidence="1">Uncharacterized protein</fullName>
    </submittedName>
</protein>
<evidence type="ECO:0000313" key="1">
    <source>
        <dbReference type="EMBL" id="KAF2969874.1"/>
    </source>
</evidence>